<protein>
    <submittedName>
        <fullName evidence="2">HSP90</fullName>
    </submittedName>
</protein>
<sequence>MSADFTQQAVDNLVTQFSSALDFYRELVQNSIDAGSSQVEIWLDFLPDEGGGTNGVIEIHVDDFGDGMNEEIIDSQLTTLFSSTKENDLTKIGKFGIGFVSVFAIGPRGVLVQTGRDGEYWEVFFDKDRSFFKSPLDHTVEGTQITLFLEGDRARYSQLVNESRVTIDHWCRHSEAEISFEDRASIDAELEIINKPFSVAGACHTHFTSEGTELVLAYNHAPLWGFYNRGLALAVVRGTNDLVPDRFAHIAFRMKSRYLEHTLSRETVMRDANYEKALARAEQAASGPLREALITALEGLVTVVVGTPKQGRTPAVPGRRWTMAERGRYFELMGYLAREDPEALDDLLGRPILVTLDGKAMTLGQVREATANDDRLFIDDQLTRLSERLIAQGTPVILAASTHELGGFGASAQGEDELGDGDDGPDLGGLDGQDPVVRVLANCLAGSFVTTNRLQRAINQVTGRLESSAWIEAVELIARPAEVLVAVHPIEPLAKGGLGEDDDAAHALVDLAQDIVLRSIGSGSGAVRRLFAKVRGRAPKIGYRRLVAAHMTGRAGEPEPLFVVAHEVAPLMAKPTPERLVSAHEGQPEAAINVDHPHFRALMRMAGQAPLMAGYCLAKSLLLAANRNLDLDAELMRAAMSTTR</sequence>
<dbReference type="STRING" id="391625.PPSIR1_21964"/>
<organism evidence="2 3">
    <name type="scientific">Plesiocystis pacifica SIR-1</name>
    <dbReference type="NCBI Taxonomy" id="391625"/>
    <lineage>
        <taxon>Bacteria</taxon>
        <taxon>Pseudomonadati</taxon>
        <taxon>Myxococcota</taxon>
        <taxon>Polyangia</taxon>
        <taxon>Nannocystales</taxon>
        <taxon>Nannocystaceae</taxon>
        <taxon>Plesiocystis</taxon>
    </lineage>
</organism>
<dbReference type="eggNOG" id="COG0326">
    <property type="taxonomic scope" value="Bacteria"/>
</dbReference>
<proteinExistence type="predicted"/>
<keyword evidence="3" id="KW-1185">Reference proteome</keyword>
<feature type="compositionally biased region" description="Acidic residues" evidence="1">
    <location>
        <begin position="414"/>
        <end position="425"/>
    </location>
</feature>
<dbReference type="SUPFAM" id="SSF55874">
    <property type="entry name" value="ATPase domain of HSP90 chaperone/DNA topoisomerase II/histidine kinase"/>
    <property type="match status" value="1"/>
</dbReference>
<name>A6FXP0_9BACT</name>
<dbReference type="Gene3D" id="3.30.565.10">
    <property type="entry name" value="Histidine kinase-like ATPase, C-terminal domain"/>
    <property type="match status" value="1"/>
</dbReference>
<dbReference type="AlphaFoldDB" id="A6FXP0"/>
<feature type="region of interest" description="Disordered" evidence="1">
    <location>
        <begin position="409"/>
        <end position="430"/>
    </location>
</feature>
<comment type="caution">
    <text evidence="2">The sequence shown here is derived from an EMBL/GenBank/DDBJ whole genome shotgun (WGS) entry which is preliminary data.</text>
</comment>
<gene>
    <name evidence="2" type="ORF">PPSIR1_21964</name>
</gene>
<dbReference type="EMBL" id="ABCS01000002">
    <property type="protein sequence ID" value="EDM81628.1"/>
    <property type="molecule type" value="Genomic_DNA"/>
</dbReference>
<reference evidence="2 3" key="1">
    <citation type="submission" date="2007-06" db="EMBL/GenBank/DDBJ databases">
        <authorList>
            <person name="Shimkets L."/>
            <person name="Ferriera S."/>
            <person name="Johnson J."/>
            <person name="Kravitz S."/>
            <person name="Beeson K."/>
            <person name="Sutton G."/>
            <person name="Rogers Y.-H."/>
            <person name="Friedman R."/>
            <person name="Frazier M."/>
            <person name="Venter J.C."/>
        </authorList>
    </citation>
    <scope>NUCLEOTIDE SEQUENCE [LARGE SCALE GENOMIC DNA]</scope>
    <source>
        <strain evidence="2 3">SIR-1</strain>
    </source>
</reference>
<evidence type="ECO:0000313" key="3">
    <source>
        <dbReference type="Proteomes" id="UP000005801"/>
    </source>
</evidence>
<dbReference type="RefSeq" id="WP_006969239.1">
    <property type="nucleotide sequence ID" value="NZ_ABCS01000002.1"/>
</dbReference>
<dbReference type="Proteomes" id="UP000005801">
    <property type="component" value="Unassembled WGS sequence"/>
</dbReference>
<dbReference type="Pfam" id="PF13589">
    <property type="entry name" value="HATPase_c_3"/>
    <property type="match status" value="1"/>
</dbReference>
<evidence type="ECO:0000256" key="1">
    <source>
        <dbReference type="SAM" id="MobiDB-lite"/>
    </source>
</evidence>
<dbReference type="InterPro" id="IPR036890">
    <property type="entry name" value="HATPase_C_sf"/>
</dbReference>
<accession>A6FXP0</accession>
<evidence type="ECO:0000313" key="2">
    <source>
        <dbReference type="EMBL" id="EDM81628.1"/>
    </source>
</evidence>